<sequence length="146" mass="16664">MRAFYLAPALLLLALLAACSDTPDDGVIRDALNQELKQAHLDELFQVTEVETAGRYPEDDDHVALDVRYTMEAQYDLSEYSKAVKRDEERDAMDRFAMVMALAAVRVEFGNFEEGDNFEQERRLMLERTEEGWRVAQPETPTGPDS</sequence>
<comment type="caution">
    <text evidence="2">The sequence shown here is derived from an EMBL/GenBank/DDBJ whole genome shotgun (WGS) entry which is preliminary data.</text>
</comment>
<reference evidence="2 3" key="1">
    <citation type="submission" date="2012-09" db="EMBL/GenBank/DDBJ databases">
        <title>Genome Sequence of alkane-degrading Bacterium Alcanivorax venustensis ISO4.</title>
        <authorList>
            <person name="Lai Q."/>
            <person name="Shao Z."/>
        </authorList>
    </citation>
    <scope>NUCLEOTIDE SEQUENCE [LARGE SCALE GENOMIC DNA]</scope>
    <source>
        <strain evidence="2 3">ISO4</strain>
    </source>
</reference>
<organism evidence="2 3">
    <name type="scientific">Alloalcanivorax venustensis ISO4</name>
    <dbReference type="NCBI Taxonomy" id="1177184"/>
    <lineage>
        <taxon>Bacteria</taxon>
        <taxon>Pseudomonadati</taxon>
        <taxon>Pseudomonadota</taxon>
        <taxon>Gammaproteobacteria</taxon>
        <taxon>Oceanospirillales</taxon>
        <taxon>Alcanivoracaceae</taxon>
        <taxon>Alloalcanivorax</taxon>
    </lineage>
</organism>
<dbReference type="EMBL" id="ARXR01000028">
    <property type="protein sequence ID" value="MBF5054012.1"/>
    <property type="molecule type" value="Genomic_DNA"/>
</dbReference>
<proteinExistence type="predicted"/>
<name>A0ABS0AIP7_9GAMM</name>
<feature type="chain" id="PRO_5046384165" description="Lipoprotein" evidence="1">
    <location>
        <begin position="21"/>
        <end position="146"/>
    </location>
</feature>
<dbReference type="Proteomes" id="UP000644441">
    <property type="component" value="Unassembled WGS sequence"/>
</dbReference>
<feature type="signal peptide" evidence="1">
    <location>
        <begin position="1"/>
        <end position="20"/>
    </location>
</feature>
<evidence type="ECO:0000313" key="3">
    <source>
        <dbReference type="Proteomes" id="UP000644441"/>
    </source>
</evidence>
<keyword evidence="3" id="KW-1185">Reference proteome</keyword>
<evidence type="ECO:0000313" key="2">
    <source>
        <dbReference type="EMBL" id="MBF5054012.1"/>
    </source>
</evidence>
<gene>
    <name evidence="2" type="ORF">ISO4_02614</name>
</gene>
<evidence type="ECO:0008006" key="4">
    <source>
        <dbReference type="Google" id="ProtNLM"/>
    </source>
</evidence>
<protein>
    <recommendedName>
        <fullName evidence="4">Lipoprotein</fullName>
    </recommendedName>
</protein>
<keyword evidence="1" id="KW-0732">Signal</keyword>
<dbReference type="RefSeq" id="WP_194856545.1">
    <property type="nucleotide sequence ID" value="NZ_ARXR01000028.1"/>
</dbReference>
<evidence type="ECO:0000256" key="1">
    <source>
        <dbReference type="SAM" id="SignalP"/>
    </source>
</evidence>
<accession>A0ABS0AIP7</accession>
<dbReference type="PROSITE" id="PS51257">
    <property type="entry name" value="PROKAR_LIPOPROTEIN"/>
    <property type="match status" value="1"/>
</dbReference>